<sequence length="355" mass="40378">MATLTKKLFSQRSFLGNISRYVSSIPSDVAEQVPKVGTTLAEQALTEQVPKVGTTLAEHLPKAVAEQALVTDQALAAKVLNEINIADYMPNLPDLPQDPYKFIVDILSAKGDLSFEEIGKYLDFLIHTDPRWGAAILLTCVLLKKTTDVLIRKVPQGALIKRLVSLATSGMIESKSELMKTSLESRFKNVKEGTKLLNKDLVFKDRMVMNIVALGLLYIVRILSDEREELTDEKKAKLFIELMEKRRKHFAALRAQEKRNRPPTKAQKRTQMSTYLKHMEMKRVNTFVAMGSEVQESKEKKEEGREETTKGSRKKMLGRKRAVKEQQKESSKKLKVEEEKESKEVEEDDEVELKK</sequence>
<feature type="region of interest" description="Disordered" evidence="1">
    <location>
        <begin position="291"/>
        <end position="355"/>
    </location>
</feature>
<dbReference type="Proteomes" id="UP001151760">
    <property type="component" value="Unassembled WGS sequence"/>
</dbReference>
<reference evidence="2" key="2">
    <citation type="submission" date="2022-01" db="EMBL/GenBank/DDBJ databases">
        <authorList>
            <person name="Yamashiro T."/>
            <person name="Shiraishi A."/>
            <person name="Satake H."/>
            <person name="Nakayama K."/>
        </authorList>
    </citation>
    <scope>NUCLEOTIDE SEQUENCE</scope>
</reference>
<keyword evidence="3" id="KW-1185">Reference proteome</keyword>
<name>A0ABQ5CJG6_9ASTR</name>
<feature type="compositionally biased region" description="Basic and acidic residues" evidence="1">
    <location>
        <begin position="295"/>
        <end position="310"/>
    </location>
</feature>
<gene>
    <name evidence="2" type="ORF">Tco_0906527</name>
</gene>
<proteinExistence type="predicted"/>
<reference evidence="2" key="1">
    <citation type="journal article" date="2022" name="Int. J. Mol. Sci.">
        <title>Draft Genome of Tanacetum Coccineum: Genomic Comparison of Closely Related Tanacetum-Family Plants.</title>
        <authorList>
            <person name="Yamashiro T."/>
            <person name="Shiraishi A."/>
            <person name="Nakayama K."/>
            <person name="Satake H."/>
        </authorList>
    </citation>
    <scope>NUCLEOTIDE SEQUENCE</scope>
</reference>
<organism evidence="2 3">
    <name type="scientific">Tanacetum coccineum</name>
    <dbReference type="NCBI Taxonomy" id="301880"/>
    <lineage>
        <taxon>Eukaryota</taxon>
        <taxon>Viridiplantae</taxon>
        <taxon>Streptophyta</taxon>
        <taxon>Embryophyta</taxon>
        <taxon>Tracheophyta</taxon>
        <taxon>Spermatophyta</taxon>
        <taxon>Magnoliopsida</taxon>
        <taxon>eudicotyledons</taxon>
        <taxon>Gunneridae</taxon>
        <taxon>Pentapetalae</taxon>
        <taxon>asterids</taxon>
        <taxon>campanulids</taxon>
        <taxon>Asterales</taxon>
        <taxon>Asteraceae</taxon>
        <taxon>Asteroideae</taxon>
        <taxon>Anthemideae</taxon>
        <taxon>Anthemidinae</taxon>
        <taxon>Tanacetum</taxon>
    </lineage>
</organism>
<comment type="caution">
    <text evidence="2">The sequence shown here is derived from an EMBL/GenBank/DDBJ whole genome shotgun (WGS) entry which is preliminary data.</text>
</comment>
<evidence type="ECO:0000256" key="1">
    <source>
        <dbReference type="SAM" id="MobiDB-lite"/>
    </source>
</evidence>
<evidence type="ECO:0000313" key="3">
    <source>
        <dbReference type="Proteomes" id="UP001151760"/>
    </source>
</evidence>
<feature type="compositionally biased region" description="Acidic residues" evidence="1">
    <location>
        <begin position="344"/>
        <end position="355"/>
    </location>
</feature>
<protein>
    <submittedName>
        <fullName evidence="2">Uncharacterized protein</fullName>
    </submittedName>
</protein>
<accession>A0ABQ5CJG6</accession>
<feature type="compositionally biased region" description="Basic and acidic residues" evidence="1">
    <location>
        <begin position="323"/>
        <end position="343"/>
    </location>
</feature>
<evidence type="ECO:0000313" key="2">
    <source>
        <dbReference type="EMBL" id="GJT26252.1"/>
    </source>
</evidence>
<dbReference type="EMBL" id="BQNB010014276">
    <property type="protein sequence ID" value="GJT26252.1"/>
    <property type="molecule type" value="Genomic_DNA"/>
</dbReference>
<feature type="non-terminal residue" evidence="2">
    <location>
        <position position="355"/>
    </location>
</feature>
<feature type="compositionally biased region" description="Basic residues" evidence="1">
    <location>
        <begin position="311"/>
        <end position="322"/>
    </location>
</feature>